<dbReference type="SMART" id="SM00382">
    <property type="entry name" value="AAA"/>
    <property type="match status" value="1"/>
</dbReference>
<dbReference type="Pfam" id="PF00005">
    <property type="entry name" value="ABC_tran"/>
    <property type="match status" value="1"/>
</dbReference>
<dbReference type="Gene3D" id="2.40.50.140">
    <property type="entry name" value="Nucleic acid-binding proteins"/>
    <property type="match status" value="1"/>
</dbReference>
<proteinExistence type="inferred from homology"/>
<evidence type="ECO:0000256" key="1">
    <source>
        <dbReference type="ARBA" id="ARBA00022448"/>
    </source>
</evidence>
<keyword evidence="3 7" id="KW-0547">Nucleotide-binding</keyword>
<keyword evidence="6 7" id="KW-0472">Membrane</keyword>
<dbReference type="SUPFAM" id="SSF52540">
    <property type="entry name" value="P-loop containing nucleoside triphosphate hydrolases"/>
    <property type="match status" value="1"/>
</dbReference>
<evidence type="ECO:0000256" key="3">
    <source>
        <dbReference type="ARBA" id="ARBA00022741"/>
    </source>
</evidence>
<dbReference type="PANTHER" id="PTHR42781">
    <property type="entry name" value="SPERMIDINE/PUTRESCINE IMPORT ATP-BINDING PROTEIN POTA"/>
    <property type="match status" value="1"/>
</dbReference>
<dbReference type="SUPFAM" id="SSF50331">
    <property type="entry name" value="MOP-like"/>
    <property type="match status" value="1"/>
</dbReference>
<gene>
    <name evidence="7" type="primary">potA</name>
    <name evidence="9" type="ORF">SAMN04515678_10554</name>
</gene>
<dbReference type="EC" id="7.6.2.11" evidence="7"/>
<dbReference type="GO" id="GO:0015417">
    <property type="term" value="F:ABC-type polyamine transporter activity"/>
    <property type="evidence" value="ECO:0007669"/>
    <property type="project" value="UniProtKB-EC"/>
</dbReference>
<dbReference type="InterPro" id="IPR027417">
    <property type="entry name" value="P-loop_NTPase"/>
</dbReference>
<dbReference type="NCBIfam" id="TIGR01187">
    <property type="entry name" value="potA"/>
    <property type="match status" value="1"/>
</dbReference>
<dbReference type="InterPro" id="IPR008995">
    <property type="entry name" value="Mo/tungstate-bd_C_term_dom"/>
</dbReference>
<dbReference type="InterPro" id="IPR005893">
    <property type="entry name" value="PotA-like"/>
</dbReference>
<comment type="subunit">
    <text evidence="7">The complex is composed of two ATP-binding proteins (PotA), two transmembrane proteins (PotB and PotC) and a solute-binding protein (PotD).</text>
</comment>
<dbReference type="GO" id="GO:0016887">
    <property type="term" value="F:ATP hydrolysis activity"/>
    <property type="evidence" value="ECO:0007669"/>
    <property type="project" value="InterPro"/>
</dbReference>
<dbReference type="GO" id="GO:0043190">
    <property type="term" value="C:ATP-binding cassette (ABC) transporter complex"/>
    <property type="evidence" value="ECO:0007669"/>
    <property type="project" value="InterPro"/>
</dbReference>
<keyword evidence="10" id="KW-1185">Reference proteome</keyword>
<dbReference type="Pfam" id="PF08402">
    <property type="entry name" value="TOBE_2"/>
    <property type="match status" value="1"/>
</dbReference>
<comment type="catalytic activity">
    <reaction evidence="7">
        <text>ATP + H2O + polyamine-[polyamine-binding protein]Side 1 = ADP + phosphate + polyamineSide 2 + [polyamine-binding protein]Side 1.</text>
        <dbReference type="EC" id="7.6.2.11"/>
    </reaction>
</comment>
<evidence type="ECO:0000313" key="10">
    <source>
        <dbReference type="Proteomes" id="UP000325289"/>
    </source>
</evidence>
<dbReference type="PROSITE" id="PS00211">
    <property type="entry name" value="ABC_TRANSPORTER_1"/>
    <property type="match status" value="1"/>
</dbReference>
<reference evidence="9 10" key="1">
    <citation type="submission" date="2016-10" db="EMBL/GenBank/DDBJ databases">
        <authorList>
            <person name="Varghese N."/>
            <person name="Submissions S."/>
        </authorList>
    </citation>
    <scope>NUCLEOTIDE SEQUENCE [LARGE SCALE GENOMIC DNA]</scope>
    <source>
        <strain evidence="10">YIM D21,KCTC 23444,ACCC 10710</strain>
    </source>
</reference>
<sequence>MSSETPSPASRDDASETAVQIDGVTKSFAGTVALEPVWLKIRRGEFLTLLGPSGCGKTTLLNLVAGFLEADNGELFIDRDLVTQVPPHQREIGVVFQNYALFPHMSVAQNVAYGLRTRRVAKAEAERRVRETLELVKLSDFADRRPRQLSGGQQQRVALARALVIRPRVLLLDEPFSALDRNLRTAMQVELKEIQSRLGLTTVFVTHDQSEALSMSDRIAVMSRGRIRQIGTPSEIYDHPQNQFVSTFVGDANLFAATLVSREGGAARITVGKTPFEVQTFQDALPAPGPVSLFVRPEQCRLTEAGQPATVTARVALSVYQGSHAEVHLDCAEAEEGRVMLRVPASAAPKPGTDVGIELPRTGPAIYAREEEGEPA</sequence>
<dbReference type="GO" id="GO:0005524">
    <property type="term" value="F:ATP binding"/>
    <property type="evidence" value="ECO:0007669"/>
    <property type="project" value="UniProtKB-KW"/>
</dbReference>
<dbReference type="AlphaFoldDB" id="A0A1I1WR13"/>
<dbReference type="InterPro" id="IPR012340">
    <property type="entry name" value="NA-bd_OB-fold"/>
</dbReference>
<dbReference type="Gene3D" id="3.40.50.300">
    <property type="entry name" value="P-loop containing nucleotide triphosphate hydrolases"/>
    <property type="match status" value="1"/>
</dbReference>
<dbReference type="InterPro" id="IPR013611">
    <property type="entry name" value="Transp-assoc_OB_typ2"/>
</dbReference>
<keyword evidence="4 7" id="KW-0067">ATP-binding</keyword>
<dbReference type="Gene3D" id="2.40.50.100">
    <property type="match status" value="1"/>
</dbReference>
<evidence type="ECO:0000256" key="4">
    <source>
        <dbReference type="ARBA" id="ARBA00022840"/>
    </source>
</evidence>
<evidence type="ECO:0000256" key="2">
    <source>
        <dbReference type="ARBA" id="ARBA00022475"/>
    </source>
</evidence>
<dbReference type="Proteomes" id="UP000325289">
    <property type="component" value="Unassembled WGS sequence"/>
</dbReference>
<dbReference type="RefSeq" id="WP_149755600.1">
    <property type="nucleotide sequence ID" value="NZ_FOMS01000005.1"/>
</dbReference>
<dbReference type="EMBL" id="FOMS01000005">
    <property type="protein sequence ID" value="SFD97615.1"/>
    <property type="molecule type" value="Genomic_DNA"/>
</dbReference>
<evidence type="ECO:0000256" key="7">
    <source>
        <dbReference type="RuleBase" id="RU364083"/>
    </source>
</evidence>
<dbReference type="OrthoDB" id="7813699at2"/>
<dbReference type="GO" id="GO:0015847">
    <property type="term" value="P:putrescine transport"/>
    <property type="evidence" value="ECO:0007669"/>
    <property type="project" value="UniProtKB-ARBA"/>
</dbReference>
<evidence type="ECO:0000259" key="8">
    <source>
        <dbReference type="PROSITE" id="PS50893"/>
    </source>
</evidence>
<evidence type="ECO:0000256" key="6">
    <source>
        <dbReference type="ARBA" id="ARBA00023136"/>
    </source>
</evidence>
<evidence type="ECO:0000313" key="9">
    <source>
        <dbReference type="EMBL" id="SFD97615.1"/>
    </source>
</evidence>
<name>A0A1I1WR13_9RHOB</name>
<dbReference type="InterPro" id="IPR003439">
    <property type="entry name" value="ABC_transporter-like_ATP-bd"/>
</dbReference>
<keyword evidence="1 7" id="KW-0813">Transport</keyword>
<feature type="domain" description="ABC transporter" evidence="8">
    <location>
        <begin position="19"/>
        <end position="249"/>
    </location>
</feature>
<keyword evidence="2 7" id="KW-1003">Cell membrane</keyword>
<dbReference type="FunFam" id="3.40.50.300:FF:000133">
    <property type="entry name" value="Spermidine/putrescine import ATP-binding protein PotA"/>
    <property type="match status" value="1"/>
</dbReference>
<comment type="similarity">
    <text evidence="7">Belongs to the ABC transporter superfamily. Spermidine/putrescine importer (TC 3.A.1.11.1) family.</text>
</comment>
<dbReference type="InterPro" id="IPR017871">
    <property type="entry name" value="ABC_transporter-like_CS"/>
</dbReference>
<organism evidence="9 10">
    <name type="scientific">Roseivivax sediminis</name>
    <dbReference type="NCBI Taxonomy" id="936889"/>
    <lineage>
        <taxon>Bacteria</taxon>
        <taxon>Pseudomonadati</taxon>
        <taxon>Pseudomonadota</taxon>
        <taxon>Alphaproteobacteria</taxon>
        <taxon>Rhodobacterales</taxon>
        <taxon>Roseobacteraceae</taxon>
        <taxon>Roseivivax</taxon>
    </lineage>
</organism>
<accession>A0A1I1WR13</accession>
<protein>
    <recommendedName>
        <fullName evidence="7">Spermidine/putrescine import ATP-binding protein PotA</fullName>
        <ecNumber evidence="7">7.6.2.11</ecNumber>
    </recommendedName>
</protein>
<keyword evidence="5 7" id="KW-1278">Translocase</keyword>
<dbReference type="InterPro" id="IPR050093">
    <property type="entry name" value="ABC_SmlMolc_Importer"/>
</dbReference>
<comment type="function">
    <text evidence="7">Part of the ABC transporter complex PotABCD involved in spermidine/putrescine import. Responsible for energy coupling to the transport system.</text>
</comment>
<dbReference type="InterPro" id="IPR003593">
    <property type="entry name" value="AAA+_ATPase"/>
</dbReference>
<dbReference type="PANTHER" id="PTHR42781:SF4">
    <property type="entry name" value="SPERMIDINE_PUTRESCINE IMPORT ATP-BINDING PROTEIN POTA"/>
    <property type="match status" value="1"/>
</dbReference>
<evidence type="ECO:0000256" key="5">
    <source>
        <dbReference type="ARBA" id="ARBA00022967"/>
    </source>
</evidence>
<dbReference type="PROSITE" id="PS50893">
    <property type="entry name" value="ABC_TRANSPORTER_2"/>
    <property type="match status" value="1"/>
</dbReference>